<keyword evidence="1" id="KW-0472">Membrane</keyword>
<feature type="transmembrane region" description="Helical" evidence="1">
    <location>
        <begin position="12"/>
        <end position="32"/>
    </location>
</feature>
<name>A0AAU7TBU2_9ACTN</name>
<sequence length="96" mass="10313">MALYLLLPDGKASAFLGLQLAVFGICLGAAFAPNHKGMPIVREYCELHGIADAEVDLFTSYRIVVEHLNAVGLRARDPFDCPLAAELRSVGGRDLA</sequence>
<evidence type="ECO:0000256" key="1">
    <source>
        <dbReference type="SAM" id="Phobius"/>
    </source>
</evidence>
<accession>A0AAU7TBU2</accession>
<organism evidence="2">
    <name type="scientific">Kribbella sp. HUAS MG21</name>
    <dbReference type="NCBI Taxonomy" id="3160966"/>
    <lineage>
        <taxon>Bacteria</taxon>
        <taxon>Bacillati</taxon>
        <taxon>Actinomycetota</taxon>
        <taxon>Actinomycetes</taxon>
        <taxon>Propionibacteriales</taxon>
        <taxon>Kribbellaceae</taxon>
        <taxon>Kribbella</taxon>
    </lineage>
</organism>
<evidence type="ECO:0000313" key="2">
    <source>
        <dbReference type="EMBL" id="XBV24119.1"/>
    </source>
</evidence>
<keyword evidence="1" id="KW-1133">Transmembrane helix</keyword>
<gene>
    <name evidence="2" type="ORF">ABN611_36865</name>
</gene>
<proteinExistence type="predicted"/>
<protein>
    <submittedName>
        <fullName evidence="2">Uncharacterized protein</fullName>
    </submittedName>
</protein>
<dbReference type="EMBL" id="CP158165">
    <property type="protein sequence ID" value="XBV24119.1"/>
    <property type="molecule type" value="Genomic_DNA"/>
</dbReference>
<dbReference type="AlphaFoldDB" id="A0AAU7TBU2"/>
<keyword evidence="1" id="KW-0812">Transmembrane</keyword>
<dbReference type="RefSeq" id="WP_350276946.1">
    <property type="nucleotide sequence ID" value="NZ_CP158165.1"/>
</dbReference>
<reference evidence="2" key="1">
    <citation type="submission" date="2024-06" db="EMBL/GenBank/DDBJ databases">
        <title>Kribbella sp. strain HUAS MG21 genome sequences.</title>
        <authorList>
            <person name="Mo P."/>
        </authorList>
    </citation>
    <scope>NUCLEOTIDE SEQUENCE</scope>
    <source>
        <strain evidence="2">HUAS MG21</strain>
    </source>
</reference>